<dbReference type="EMBL" id="CAJGYM010000097">
    <property type="protein sequence ID" value="CAD6197541.1"/>
    <property type="molecule type" value="Genomic_DNA"/>
</dbReference>
<protein>
    <recommendedName>
        <fullName evidence="1">PPM-type phosphatase domain-containing protein</fullName>
    </recommendedName>
</protein>
<comment type="caution">
    <text evidence="2">The sequence shown here is derived from an EMBL/GenBank/DDBJ whole genome shotgun (WGS) entry which is preliminary data.</text>
</comment>
<evidence type="ECO:0000259" key="1">
    <source>
        <dbReference type="PROSITE" id="PS51746"/>
    </source>
</evidence>
<sequence>MTFAIIACDGLWKTFSNEEAVQYASAQFEAVAKEELPRQLGETQEHAKWRTVAERLAAEAVRRKCGDNVSVLLVKLSIV</sequence>
<accession>A0A8S1HTP0</accession>
<dbReference type="Proteomes" id="UP000835052">
    <property type="component" value="Unassembled WGS sequence"/>
</dbReference>
<keyword evidence="3" id="KW-1185">Reference proteome</keyword>
<feature type="domain" description="PPM-type phosphatase" evidence="1">
    <location>
        <begin position="1"/>
        <end position="76"/>
    </location>
</feature>
<dbReference type="OrthoDB" id="343114at2759"/>
<dbReference type="Pfam" id="PF00481">
    <property type="entry name" value="PP2C"/>
    <property type="match status" value="1"/>
</dbReference>
<dbReference type="AlphaFoldDB" id="A0A8S1HTP0"/>
<dbReference type="InterPro" id="IPR001932">
    <property type="entry name" value="PPM-type_phosphatase-like_dom"/>
</dbReference>
<dbReference type="PROSITE" id="PS51746">
    <property type="entry name" value="PPM_2"/>
    <property type="match status" value="1"/>
</dbReference>
<evidence type="ECO:0000313" key="3">
    <source>
        <dbReference type="Proteomes" id="UP000835052"/>
    </source>
</evidence>
<dbReference type="InterPro" id="IPR036457">
    <property type="entry name" value="PPM-type-like_dom_sf"/>
</dbReference>
<evidence type="ECO:0000313" key="2">
    <source>
        <dbReference type="EMBL" id="CAD6197541.1"/>
    </source>
</evidence>
<dbReference type="Gene3D" id="3.60.40.10">
    <property type="entry name" value="PPM-type phosphatase domain"/>
    <property type="match status" value="1"/>
</dbReference>
<proteinExistence type="predicted"/>
<gene>
    <name evidence="2" type="ORF">CAUJ_LOCUS13450</name>
</gene>
<dbReference type="SUPFAM" id="SSF81606">
    <property type="entry name" value="PP2C-like"/>
    <property type="match status" value="1"/>
</dbReference>
<reference evidence="2" key="1">
    <citation type="submission" date="2020-10" db="EMBL/GenBank/DDBJ databases">
        <authorList>
            <person name="Kikuchi T."/>
        </authorList>
    </citation>
    <scope>NUCLEOTIDE SEQUENCE</scope>
    <source>
        <strain evidence="2">NKZ352</strain>
    </source>
</reference>
<name>A0A8S1HTP0_9PELO</name>
<organism evidence="2 3">
    <name type="scientific">Caenorhabditis auriculariae</name>
    <dbReference type="NCBI Taxonomy" id="2777116"/>
    <lineage>
        <taxon>Eukaryota</taxon>
        <taxon>Metazoa</taxon>
        <taxon>Ecdysozoa</taxon>
        <taxon>Nematoda</taxon>
        <taxon>Chromadorea</taxon>
        <taxon>Rhabditida</taxon>
        <taxon>Rhabditina</taxon>
        <taxon>Rhabditomorpha</taxon>
        <taxon>Rhabditoidea</taxon>
        <taxon>Rhabditidae</taxon>
        <taxon>Peloderinae</taxon>
        <taxon>Caenorhabditis</taxon>
    </lineage>
</organism>